<gene>
    <name evidence="2" type="ORF">POI8812_03173</name>
</gene>
<keyword evidence="1" id="KW-0732">Signal</keyword>
<name>A0A2R8AF20_9RHOB</name>
<dbReference type="RefSeq" id="WP_146186185.1">
    <property type="nucleotide sequence ID" value="NZ_OMKW01000004.1"/>
</dbReference>
<sequence>MRVFCLAIAMAAAPVVAEPVIPEADAPTRSGMEYASASNLLSDLCKFSPILEGDACDRVALEPSEQTATEFIRAELILDQDGLVGLIYQPVEQAEPRTTIY</sequence>
<dbReference type="EMBL" id="OMKW01000004">
    <property type="protein sequence ID" value="SPF30829.1"/>
    <property type="molecule type" value="Genomic_DNA"/>
</dbReference>
<accession>A0A2R8AF20</accession>
<proteinExistence type="predicted"/>
<protein>
    <submittedName>
        <fullName evidence="2">Uncharacterized protein</fullName>
    </submittedName>
</protein>
<evidence type="ECO:0000313" key="2">
    <source>
        <dbReference type="EMBL" id="SPF30829.1"/>
    </source>
</evidence>
<reference evidence="2 3" key="1">
    <citation type="submission" date="2018-03" db="EMBL/GenBank/DDBJ databases">
        <authorList>
            <person name="Keele B.F."/>
        </authorList>
    </citation>
    <scope>NUCLEOTIDE SEQUENCE [LARGE SCALE GENOMIC DNA]</scope>
    <source>
        <strain evidence="2 3">CeCT 8812</strain>
    </source>
</reference>
<dbReference type="Proteomes" id="UP000244932">
    <property type="component" value="Unassembled WGS sequence"/>
</dbReference>
<organism evidence="2 3">
    <name type="scientific">Pontivivens insulae</name>
    <dbReference type="NCBI Taxonomy" id="1639689"/>
    <lineage>
        <taxon>Bacteria</taxon>
        <taxon>Pseudomonadati</taxon>
        <taxon>Pseudomonadota</taxon>
        <taxon>Alphaproteobacteria</taxon>
        <taxon>Rhodobacterales</taxon>
        <taxon>Paracoccaceae</taxon>
        <taxon>Pontivivens</taxon>
    </lineage>
</organism>
<feature type="chain" id="PRO_5015347791" evidence="1">
    <location>
        <begin position="18"/>
        <end position="101"/>
    </location>
</feature>
<keyword evidence="3" id="KW-1185">Reference proteome</keyword>
<evidence type="ECO:0000313" key="3">
    <source>
        <dbReference type="Proteomes" id="UP000244932"/>
    </source>
</evidence>
<feature type="signal peptide" evidence="1">
    <location>
        <begin position="1"/>
        <end position="17"/>
    </location>
</feature>
<evidence type="ECO:0000256" key="1">
    <source>
        <dbReference type="SAM" id="SignalP"/>
    </source>
</evidence>
<dbReference type="AlphaFoldDB" id="A0A2R8AF20"/>